<dbReference type="InterPro" id="IPR032867">
    <property type="entry name" value="DYW_dom"/>
</dbReference>
<organism evidence="2 3">
    <name type="scientific">Eleusine coracana subsp. coracana</name>
    <dbReference type="NCBI Taxonomy" id="191504"/>
    <lineage>
        <taxon>Eukaryota</taxon>
        <taxon>Viridiplantae</taxon>
        <taxon>Streptophyta</taxon>
        <taxon>Embryophyta</taxon>
        <taxon>Tracheophyta</taxon>
        <taxon>Spermatophyta</taxon>
        <taxon>Magnoliopsida</taxon>
        <taxon>Liliopsida</taxon>
        <taxon>Poales</taxon>
        <taxon>Poaceae</taxon>
        <taxon>PACMAD clade</taxon>
        <taxon>Chloridoideae</taxon>
        <taxon>Cynodonteae</taxon>
        <taxon>Eleusininae</taxon>
        <taxon>Eleusine</taxon>
    </lineage>
</organism>
<comment type="caution">
    <text evidence="2">The sequence shown here is derived from an EMBL/GenBank/DDBJ whole genome shotgun (WGS) entry which is preliminary data.</text>
</comment>
<protein>
    <recommendedName>
        <fullName evidence="1">DYW domain-containing protein</fullName>
    </recommendedName>
</protein>
<dbReference type="Pfam" id="PF14432">
    <property type="entry name" value="DYW_deaminase"/>
    <property type="match status" value="1"/>
</dbReference>
<dbReference type="GO" id="GO:0009451">
    <property type="term" value="P:RNA modification"/>
    <property type="evidence" value="ECO:0007669"/>
    <property type="project" value="InterPro"/>
</dbReference>
<dbReference type="InterPro" id="IPR046848">
    <property type="entry name" value="E_motif"/>
</dbReference>
<evidence type="ECO:0000259" key="1">
    <source>
        <dbReference type="Pfam" id="PF14432"/>
    </source>
</evidence>
<gene>
    <name evidence="2" type="primary">ga27113</name>
    <name evidence="2" type="ORF">PR202_ga27113</name>
</gene>
<accession>A0AAV5DDR7</accession>
<proteinExistence type="predicted"/>
<dbReference type="GO" id="GO:0008270">
    <property type="term" value="F:zinc ion binding"/>
    <property type="evidence" value="ECO:0007669"/>
    <property type="project" value="InterPro"/>
</dbReference>
<sequence length="172" mass="19834">MGCVVHRRVDIAEAMGQKLLEIDANDDSAYVMLANIYSSVRDRGVRKEGGRSWIEVRGQVHVFVANERRHEQLSEIYNKMNELIREVEKLGYRETNEGFWHHSERLALAYGLISGAVPSGKALRIVKNLRICAHCHEFFKYASIVIDRVIVIRDVNRYHTVKNGACGCRDYW</sequence>
<name>A0AAV5DDR7_ELECO</name>
<feature type="domain" description="DYW" evidence="1">
    <location>
        <begin position="93"/>
        <end position="172"/>
    </location>
</feature>
<dbReference type="InterPro" id="IPR046960">
    <property type="entry name" value="PPR_At4g14850-like_plant"/>
</dbReference>
<dbReference type="Pfam" id="PF20431">
    <property type="entry name" value="E_motif"/>
    <property type="match status" value="1"/>
</dbReference>
<dbReference type="PANTHER" id="PTHR47926:SF464">
    <property type="entry name" value="DYW DOMAIN-CONTAINING PROTEIN"/>
    <property type="match status" value="1"/>
</dbReference>
<evidence type="ECO:0000313" key="2">
    <source>
        <dbReference type="EMBL" id="GJN09134.1"/>
    </source>
</evidence>
<keyword evidence="3" id="KW-1185">Reference proteome</keyword>
<dbReference type="PANTHER" id="PTHR47926">
    <property type="entry name" value="PENTATRICOPEPTIDE REPEAT-CONTAINING PROTEIN"/>
    <property type="match status" value="1"/>
</dbReference>
<reference evidence="2" key="1">
    <citation type="journal article" date="2018" name="DNA Res.">
        <title>Multiple hybrid de novo genome assembly of finger millet, an orphan allotetraploid crop.</title>
        <authorList>
            <person name="Hatakeyama M."/>
            <person name="Aluri S."/>
            <person name="Balachadran M.T."/>
            <person name="Sivarajan S.R."/>
            <person name="Patrignani A."/>
            <person name="Gruter S."/>
            <person name="Poveda L."/>
            <person name="Shimizu-Inatsugi R."/>
            <person name="Baeten J."/>
            <person name="Francoijs K.J."/>
            <person name="Nataraja K.N."/>
            <person name="Reddy Y.A.N."/>
            <person name="Phadnis S."/>
            <person name="Ravikumar R.L."/>
            <person name="Schlapbach R."/>
            <person name="Sreeman S.M."/>
            <person name="Shimizu K.K."/>
        </authorList>
    </citation>
    <scope>NUCLEOTIDE SEQUENCE</scope>
</reference>
<dbReference type="GO" id="GO:0003723">
    <property type="term" value="F:RNA binding"/>
    <property type="evidence" value="ECO:0007669"/>
    <property type="project" value="InterPro"/>
</dbReference>
<dbReference type="EMBL" id="BQKI01000015">
    <property type="protein sequence ID" value="GJN09134.1"/>
    <property type="molecule type" value="Genomic_DNA"/>
</dbReference>
<dbReference type="AlphaFoldDB" id="A0AAV5DDR7"/>
<evidence type="ECO:0000313" key="3">
    <source>
        <dbReference type="Proteomes" id="UP001054889"/>
    </source>
</evidence>
<dbReference type="Proteomes" id="UP001054889">
    <property type="component" value="Unassembled WGS sequence"/>
</dbReference>
<reference evidence="2" key="2">
    <citation type="submission" date="2021-12" db="EMBL/GenBank/DDBJ databases">
        <title>Resequencing data analysis of finger millet.</title>
        <authorList>
            <person name="Hatakeyama M."/>
            <person name="Aluri S."/>
            <person name="Balachadran M.T."/>
            <person name="Sivarajan S.R."/>
            <person name="Poveda L."/>
            <person name="Shimizu-Inatsugi R."/>
            <person name="Schlapbach R."/>
            <person name="Sreeman S.M."/>
            <person name="Shimizu K.K."/>
        </authorList>
    </citation>
    <scope>NUCLEOTIDE SEQUENCE</scope>
</reference>